<evidence type="ECO:0000313" key="1">
    <source>
        <dbReference type="EMBL" id="QYJ68370.1"/>
    </source>
</evidence>
<evidence type="ECO:0008006" key="3">
    <source>
        <dbReference type="Google" id="ProtNLM"/>
    </source>
</evidence>
<dbReference type="Pfam" id="PF22000">
    <property type="entry name" value="DUF6929"/>
    <property type="match status" value="1"/>
</dbReference>
<reference evidence="1 2" key="1">
    <citation type="submission" date="2021-07" db="EMBL/GenBank/DDBJ databases">
        <title>Flavobacterium WSW3-B6 sp.nov, isolated from seaweed.</title>
        <authorList>
            <person name="Muhammad N."/>
            <person name="Ho H."/>
            <person name="Lee Y.-J."/>
            <person name="Nguyen T."/>
            <person name="Ho J."/>
            <person name="Kim S.-G."/>
        </authorList>
    </citation>
    <scope>NUCLEOTIDE SEQUENCE [LARGE SCALE GENOMIC DNA]</scope>
    <source>
        <strain evidence="1 2">WSW3-B6</strain>
    </source>
</reference>
<name>A0ABX8V6B0_9FLAO</name>
<proteinExistence type="predicted"/>
<dbReference type="Proteomes" id="UP000825381">
    <property type="component" value="Chromosome"/>
</dbReference>
<accession>A0ABX8V6B0</accession>
<dbReference type="RefSeq" id="WP_220640711.1">
    <property type="nucleotide sequence ID" value="NZ_CP080429.1"/>
</dbReference>
<dbReference type="InterPro" id="IPR011045">
    <property type="entry name" value="N2O_reductase_N"/>
</dbReference>
<sequence>MQKFQLELLFRIIGIGSASGLLFNGDSLFIASDDSHIVYEYHIDDQALNKTALVANGYTGPLERVPKIDKADYEALALHGKDLYLFGSGSTENRNTIAHINIETNEVLPHLDATDLYLAMQSFGEITPENFNIEAAVNDGTTWYLLQRGNGPSAQNGIFTLDGTISDMFFQIIYNPIALPKIQGVQAGFTDAVKVGNKLYFLAAAEASNAVYTDGEIKGSLIGTIDIETMTVEKTQIIGQSKFEGITLYEQTNKTISFLLCEDNDDTTTTANIYKLIIDK</sequence>
<dbReference type="SUPFAM" id="SSF50974">
    <property type="entry name" value="Nitrous oxide reductase, N-terminal domain"/>
    <property type="match status" value="1"/>
</dbReference>
<keyword evidence="2" id="KW-1185">Reference proteome</keyword>
<evidence type="ECO:0000313" key="2">
    <source>
        <dbReference type="Proteomes" id="UP000825381"/>
    </source>
</evidence>
<gene>
    <name evidence="1" type="ORF">K1I41_00330</name>
</gene>
<dbReference type="InterPro" id="IPR053851">
    <property type="entry name" value="DUF6929"/>
</dbReference>
<dbReference type="EMBL" id="CP080429">
    <property type="protein sequence ID" value="QYJ68370.1"/>
    <property type="molecule type" value="Genomic_DNA"/>
</dbReference>
<organism evidence="1 2">
    <name type="scientific">Flavobacterium litorale</name>
    <dbReference type="NCBI Taxonomy" id="2856519"/>
    <lineage>
        <taxon>Bacteria</taxon>
        <taxon>Pseudomonadati</taxon>
        <taxon>Bacteroidota</taxon>
        <taxon>Flavobacteriia</taxon>
        <taxon>Flavobacteriales</taxon>
        <taxon>Flavobacteriaceae</taxon>
        <taxon>Flavobacterium</taxon>
    </lineage>
</organism>
<protein>
    <recommendedName>
        <fullName evidence="3">Phytase-like domain-containing protein</fullName>
    </recommendedName>
</protein>